<comment type="caution">
    <text evidence="1">The sequence shown here is derived from an EMBL/GenBank/DDBJ whole genome shotgun (WGS) entry which is preliminary data.</text>
</comment>
<proteinExistence type="predicted"/>
<dbReference type="GO" id="GO:0003677">
    <property type="term" value="F:DNA binding"/>
    <property type="evidence" value="ECO:0007669"/>
    <property type="project" value="UniProtKB-KW"/>
</dbReference>
<dbReference type="EMBL" id="WNHQ01000657">
    <property type="protein sequence ID" value="MTV73843.1"/>
    <property type="molecule type" value="Genomic_DNA"/>
</dbReference>
<reference evidence="1 2" key="1">
    <citation type="submission" date="2019-11" db="EMBL/GenBank/DDBJ databases">
        <title>Growth characteristics of pneumococcus vary with the chemical composition of the capsule and with environmental conditions.</title>
        <authorList>
            <person name="Tothpal A."/>
            <person name="Desobry K."/>
            <person name="Joshi S."/>
            <person name="Wyllie A.L."/>
            <person name="Weinberger D.M."/>
        </authorList>
    </citation>
    <scope>NUCLEOTIDE SEQUENCE [LARGE SCALE GENOMIC DNA]</scope>
    <source>
        <strain evidence="2">pnumococcus19F</strain>
    </source>
</reference>
<accession>A0A6G2DBB8</accession>
<protein>
    <submittedName>
        <fullName evidence="1">DNA-binding protein</fullName>
    </submittedName>
</protein>
<evidence type="ECO:0000313" key="1">
    <source>
        <dbReference type="EMBL" id="MTV73843.1"/>
    </source>
</evidence>
<gene>
    <name evidence="1" type="ORF">GM540_07600</name>
</gene>
<dbReference type="Proteomes" id="UP000483094">
    <property type="component" value="Unassembled WGS sequence"/>
</dbReference>
<name>A0A6G2DBB8_STREE</name>
<dbReference type="AlphaFoldDB" id="A0A6G2DBB8"/>
<sequence length="57" mass="6738">NKKSYDRLAICYVRIGICRDNAKLIQKGFSLLELTEETSMLSHLKKEVEIYYQAKER</sequence>
<feature type="non-terminal residue" evidence="1">
    <location>
        <position position="1"/>
    </location>
</feature>
<evidence type="ECO:0000313" key="2">
    <source>
        <dbReference type="Proteomes" id="UP000483094"/>
    </source>
</evidence>
<keyword evidence="1" id="KW-0238">DNA-binding</keyword>
<organism evidence="1 2">
    <name type="scientific">Streptococcus pneumoniae</name>
    <dbReference type="NCBI Taxonomy" id="1313"/>
    <lineage>
        <taxon>Bacteria</taxon>
        <taxon>Bacillati</taxon>
        <taxon>Bacillota</taxon>
        <taxon>Bacilli</taxon>
        <taxon>Lactobacillales</taxon>
        <taxon>Streptococcaceae</taxon>
        <taxon>Streptococcus</taxon>
    </lineage>
</organism>